<evidence type="ECO:0000256" key="1">
    <source>
        <dbReference type="SAM" id="SignalP"/>
    </source>
</evidence>
<evidence type="ECO:0000313" key="2">
    <source>
        <dbReference type="EMBL" id="EGW07109.1"/>
    </source>
</evidence>
<feature type="signal peptide" evidence="1">
    <location>
        <begin position="1"/>
        <end position="17"/>
    </location>
</feature>
<accession>G3I1Z9</accession>
<dbReference type="InParanoid" id="G3I1Z9"/>
<evidence type="ECO:0000313" key="3">
    <source>
        <dbReference type="Proteomes" id="UP000001075"/>
    </source>
</evidence>
<dbReference type="Proteomes" id="UP000001075">
    <property type="component" value="Unassembled WGS sequence"/>
</dbReference>
<proteinExistence type="predicted"/>
<organism evidence="2 3">
    <name type="scientific">Cricetulus griseus</name>
    <name type="common">Chinese hamster</name>
    <name type="synonym">Cricetulus barabensis griseus</name>
    <dbReference type="NCBI Taxonomy" id="10029"/>
    <lineage>
        <taxon>Eukaryota</taxon>
        <taxon>Metazoa</taxon>
        <taxon>Chordata</taxon>
        <taxon>Craniata</taxon>
        <taxon>Vertebrata</taxon>
        <taxon>Euteleostomi</taxon>
        <taxon>Mammalia</taxon>
        <taxon>Eutheria</taxon>
        <taxon>Euarchontoglires</taxon>
        <taxon>Glires</taxon>
        <taxon>Rodentia</taxon>
        <taxon>Myomorpha</taxon>
        <taxon>Muroidea</taxon>
        <taxon>Cricetidae</taxon>
        <taxon>Cricetinae</taxon>
        <taxon>Cricetulus</taxon>
    </lineage>
</organism>
<name>G3I1Z9_CRIGR</name>
<protein>
    <submittedName>
        <fullName evidence="2">Uncharacterized protein</fullName>
    </submittedName>
</protein>
<feature type="chain" id="PRO_5003444712" evidence="1">
    <location>
        <begin position="18"/>
        <end position="71"/>
    </location>
</feature>
<sequence>MPFLWQLWLAFPGQLHLEGVLSLAQKHLQSHQAMRSEWGVPLSMSQLLCKGYIEGPRPATLACLVPQYKVV</sequence>
<dbReference type="AlphaFoldDB" id="G3I1Z9"/>
<keyword evidence="1" id="KW-0732">Signal</keyword>
<reference evidence="3" key="1">
    <citation type="journal article" date="2011" name="Nat. Biotechnol.">
        <title>The genomic sequence of the Chinese hamster ovary (CHO)-K1 cell line.</title>
        <authorList>
            <person name="Xu X."/>
            <person name="Nagarajan H."/>
            <person name="Lewis N.E."/>
            <person name="Pan S."/>
            <person name="Cai Z."/>
            <person name="Liu X."/>
            <person name="Chen W."/>
            <person name="Xie M."/>
            <person name="Wang W."/>
            <person name="Hammond S."/>
            <person name="Andersen M.R."/>
            <person name="Neff N."/>
            <person name="Passarelli B."/>
            <person name="Koh W."/>
            <person name="Fan H.C."/>
            <person name="Wang J."/>
            <person name="Gui Y."/>
            <person name="Lee K.H."/>
            <person name="Betenbaugh M.J."/>
            <person name="Quake S.R."/>
            <person name="Famili I."/>
            <person name="Palsson B.O."/>
            <person name="Wang J."/>
        </authorList>
    </citation>
    <scope>NUCLEOTIDE SEQUENCE [LARGE SCALE GENOMIC DNA]</scope>
    <source>
        <strain evidence="3">CHO K1 cell line</strain>
    </source>
</reference>
<dbReference type="EMBL" id="JH001103">
    <property type="protein sequence ID" value="EGW07109.1"/>
    <property type="molecule type" value="Genomic_DNA"/>
</dbReference>
<gene>
    <name evidence="2" type="ORF">I79_017420</name>
</gene>